<dbReference type="InterPro" id="IPR024372">
    <property type="entry name" value="Ecm29_N"/>
</dbReference>
<feature type="region of interest" description="Disordered" evidence="19">
    <location>
        <begin position="1696"/>
        <end position="1719"/>
    </location>
</feature>
<proteinExistence type="inferred from homology"/>
<dbReference type="GO" id="GO:0005789">
    <property type="term" value="C:endoplasmic reticulum membrane"/>
    <property type="evidence" value="ECO:0007669"/>
    <property type="project" value="UniProtKB-SubCell"/>
</dbReference>
<protein>
    <recommendedName>
        <fullName evidence="25">Proteasome-associated protein ECM29 homolog</fullName>
    </recommendedName>
</protein>
<keyword evidence="9 18" id="KW-0479">Metal-binding</keyword>
<keyword evidence="11" id="KW-0256">Endoplasmic reticulum</keyword>
<dbReference type="eggNOG" id="KOG0915">
    <property type="taxonomic scope" value="Eukaryota"/>
</dbReference>
<organism evidence="23 24">
    <name type="scientific">Drosophila virilis</name>
    <name type="common">Fruit fly</name>
    <dbReference type="NCBI Taxonomy" id="7244"/>
    <lineage>
        <taxon>Eukaryota</taxon>
        <taxon>Metazoa</taxon>
        <taxon>Ecdysozoa</taxon>
        <taxon>Arthropoda</taxon>
        <taxon>Hexapoda</taxon>
        <taxon>Insecta</taxon>
        <taxon>Pterygota</taxon>
        <taxon>Neoptera</taxon>
        <taxon>Endopterygota</taxon>
        <taxon>Diptera</taxon>
        <taxon>Brachycera</taxon>
        <taxon>Muscomorpha</taxon>
        <taxon>Ephydroidea</taxon>
        <taxon>Drosophilidae</taxon>
        <taxon>Drosophila</taxon>
    </lineage>
</organism>
<feature type="binding site" description="axial binding residue" evidence="18">
    <location>
        <position position="2352"/>
    </location>
    <ligand>
        <name>heme</name>
        <dbReference type="ChEBI" id="CHEBI:30413"/>
    </ligand>
    <ligandPart>
        <name>Fe</name>
        <dbReference type="ChEBI" id="CHEBI:18248"/>
    </ligandPart>
</feature>
<reference evidence="23 24" key="1">
    <citation type="journal article" date="2007" name="Nature">
        <title>Evolution of genes and genomes on the Drosophila phylogeny.</title>
        <authorList>
            <consortium name="Drosophila 12 Genomes Consortium"/>
            <person name="Clark A.G."/>
            <person name="Eisen M.B."/>
            <person name="Smith D.R."/>
            <person name="Bergman C.M."/>
            <person name="Oliver B."/>
            <person name="Markow T.A."/>
            <person name="Kaufman T.C."/>
            <person name="Kellis M."/>
            <person name="Gelbart W."/>
            <person name="Iyer V.N."/>
            <person name="Pollard D.A."/>
            <person name="Sackton T.B."/>
            <person name="Larracuente A.M."/>
            <person name="Singh N.D."/>
            <person name="Abad J.P."/>
            <person name="Abt D.N."/>
            <person name="Adryan B."/>
            <person name="Aguade M."/>
            <person name="Akashi H."/>
            <person name="Anderson W.W."/>
            <person name="Aquadro C.F."/>
            <person name="Ardell D.H."/>
            <person name="Arguello R."/>
            <person name="Artieri C.G."/>
            <person name="Barbash D.A."/>
            <person name="Barker D."/>
            <person name="Barsanti P."/>
            <person name="Batterham P."/>
            <person name="Batzoglou S."/>
            <person name="Begun D."/>
            <person name="Bhutkar A."/>
            <person name="Blanco E."/>
            <person name="Bosak S.A."/>
            <person name="Bradley R.K."/>
            <person name="Brand A.D."/>
            <person name="Brent M.R."/>
            <person name="Brooks A.N."/>
            <person name="Brown R.H."/>
            <person name="Butlin R.K."/>
            <person name="Caggese C."/>
            <person name="Calvi B.R."/>
            <person name="Bernardo de Carvalho A."/>
            <person name="Caspi A."/>
            <person name="Castrezana S."/>
            <person name="Celniker S.E."/>
            <person name="Chang J.L."/>
            <person name="Chapple C."/>
            <person name="Chatterji S."/>
            <person name="Chinwalla A."/>
            <person name="Civetta A."/>
            <person name="Clifton S.W."/>
            <person name="Comeron J.M."/>
            <person name="Costello J.C."/>
            <person name="Coyne J.A."/>
            <person name="Daub J."/>
            <person name="David R.G."/>
            <person name="Delcher A.L."/>
            <person name="Delehaunty K."/>
            <person name="Do C.B."/>
            <person name="Ebling H."/>
            <person name="Edwards K."/>
            <person name="Eickbush T."/>
            <person name="Evans J.D."/>
            <person name="Filipski A."/>
            <person name="Findeiss S."/>
            <person name="Freyhult E."/>
            <person name="Fulton L."/>
            <person name="Fulton R."/>
            <person name="Garcia A.C."/>
            <person name="Gardiner A."/>
            <person name="Garfield D.A."/>
            <person name="Garvin B.E."/>
            <person name="Gibson G."/>
            <person name="Gilbert D."/>
            <person name="Gnerre S."/>
            <person name="Godfrey J."/>
            <person name="Good R."/>
            <person name="Gotea V."/>
            <person name="Gravely B."/>
            <person name="Greenberg A.J."/>
            <person name="Griffiths-Jones S."/>
            <person name="Gross S."/>
            <person name="Guigo R."/>
            <person name="Gustafson E.A."/>
            <person name="Haerty W."/>
            <person name="Hahn M.W."/>
            <person name="Halligan D.L."/>
            <person name="Halpern A.L."/>
            <person name="Halter G.M."/>
            <person name="Han M.V."/>
            <person name="Heger A."/>
            <person name="Hillier L."/>
            <person name="Hinrichs A.S."/>
            <person name="Holmes I."/>
            <person name="Hoskins R.A."/>
            <person name="Hubisz M.J."/>
            <person name="Hultmark D."/>
            <person name="Huntley M.A."/>
            <person name="Jaffe D.B."/>
            <person name="Jagadeeshan S."/>
            <person name="Jeck W.R."/>
            <person name="Johnson J."/>
            <person name="Jones C.D."/>
            <person name="Jordan W.C."/>
            <person name="Karpen G.H."/>
            <person name="Kataoka E."/>
            <person name="Keightley P.D."/>
            <person name="Kheradpour P."/>
            <person name="Kirkness E.F."/>
            <person name="Koerich L.B."/>
            <person name="Kristiansen K."/>
            <person name="Kudrna D."/>
            <person name="Kulathinal R.J."/>
            <person name="Kumar S."/>
            <person name="Kwok R."/>
            <person name="Lander E."/>
            <person name="Langley C.H."/>
            <person name="Lapoint R."/>
            <person name="Lazzaro B.P."/>
            <person name="Lee S.J."/>
            <person name="Levesque L."/>
            <person name="Li R."/>
            <person name="Lin C.F."/>
            <person name="Lin M.F."/>
            <person name="Lindblad-Toh K."/>
            <person name="Llopart A."/>
            <person name="Long M."/>
            <person name="Low L."/>
            <person name="Lozovsky E."/>
            <person name="Lu J."/>
            <person name="Luo M."/>
            <person name="Machado C.A."/>
            <person name="Makalowski W."/>
            <person name="Marzo M."/>
            <person name="Matsuda M."/>
            <person name="Matzkin L."/>
            <person name="McAllister B."/>
            <person name="McBride C.S."/>
            <person name="McKernan B."/>
            <person name="McKernan K."/>
            <person name="Mendez-Lago M."/>
            <person name="Minx P."/>
            <person name="Mollenhauer M.U."/>
            <person name="Montooth K."/>
            <person name="Mount S.M."/>
            <person name="Mu X."/>
            <person name="Myers E."/>
            <person name="Negre B."/>
            <person name="Newfeld S."/>
            <person name="Nielsen R."/>
            <person name="Noor M.A."/>
            <person name="O'Grady P."/>
            <person name="Pachter L."/>
            <person name="Papaceit M."/>
            <person name="Parisi M.J."/>
            <person name="Parisi M."/>
            <person name="Parts L."/>
            <person name="Pedersen J.S."/>
            <person name="Pesole G."/>
            <person name="Phillippy A.M."/>
            <person name="Ponting C.P."/>
            <person name="Pop M."/>
            <person name="Porcelli D."/>
            <person name="Powell J.R."/>
            <person name="Prohaska S."/>
            <person name="Pruitt K."/>
            <person name="Puig M."/>
            <person name="Quesneville H."/>
            <person name="Ram K.R."/>
            <person name="Rand D."/>
            <person name="Rasmussen M.D."/>
            <person name="Reed L.K."/>
            <person name="Reenan R."/>
            <person name="Reily A."/>
            <person name="Remington K.A."/>
            <person name="Rieger T.T."/>
            <person name="Ritchie M.G."/>
            <person name="Robin C."/>
            <person name="Rogers Y.H."/>
            <person name="Rohde C."/>
            <person name="Rozas J."/>
            <person name="Rubenfield M.J."/>
            <person name="Ruiz A."/>
            <person name="Russo S."/>
            <person name="Salzberg S.L."/>
            <person name="Sanchez-Gracia A."/>
            <person name="Saranga D.J."/>
            <person name="Sato H."/>
            <person name="Schaeffer S.W."/>
            <person name="Schatz M.C."/>
            <person name="Schlenke T."/>
            <person name="Schwartz R."/>
            <person name="Segarra C."/>
            <person name="Singh R.S."/>
            <person name="Sirot L."/>
            <person name="Sirota M."/>
            <person name="Sisneros N.B."/>
            <person name="Smith C.D."/>
            <person name="Smith T.F."/>
            <person name="Spieth J."/>
            <person name="Stage D.E."/>
            <person name="Stark A."/>
            <person name="Stephan W."/>
            <person name="Strausberg R.L."/>
            <person name="Strempel S."/>
            <person name="Sturgill D."/>
            <person name="Sutton G."/>
            <person name="Sutton G.G."/>
            <person name="Tao W."/>
            <person name="Teichmann S."/>
            <person name="Tobari Y.N."/>
            <person name="Tomimura Y."/>
            <person name="Tsolas J.M."/>
            <person name="Valente V.L."/>
            <person name="Venter E."/>
            <person name="Venter J.C."/>
            <person name="Vicario S."/>
            <person name="Vieira F.G."/>
            <person name="Vilella A.J."/>
            <person name="Villasante A."/>
            <person name="Walenz B."/>
            <person name="Wang J."/>
            <person name="Wasserman M."/>
            <person name="Watts T."/>
            <person name="Wilson D."/>
            <person name="Wilson R.K."/>
            <person name="Wing R.A."/>
            <person name="Wolfner M.F."/>
            <person name="Wong A."/>
            <person name="Wong G.K."/>
            <person name="Wu C.I."/>
            <person name="Wu G."/>
            <person name="Yamamoto D."/>
            <person name="Yang H.P."/>
            <person name="Yang S.P."/>
            <person name="Yorke J.A."/>
            <person name="Yoshida K."/>
            <person name="Zdobnov E."/>
            <person name="Zhang P."/>
            <person name="Zhang Y."/>
            <person name="Zimin A.V."/>
            <person name="Baldwin J."/>
            <person name="Abdouelleil A."/>
            <person name="Abdulkadir J."/>
            <person name="Abebe A."/>
            <person name="Abera B."/>
            <person name="Abreu J."/>
            <person name="Acer S.C."/>
            <person name="Aftuck L."/>
            <person name="Alexander A."/>
            <person name="An P."/>
            <person name="Anderson E."/>
            <person name="Anderson S."/>
            <person name="Arachi H."/>
            <person name="Azer M."/>
            <person name="Bachantsang P."/>
            <person name="Barry A."/>
            <person name="Bayul T."/>
            <person name="Berlin A."/>
            <person name="Bessette D."/>
            <person name="Bloom T."/>
            <person name="Blye J."/>
            <person name="Boguslavskiy L."/>
            <person name="Bonnet C."/>
            <person name="Boukhgalter B."/>
            <person name="Bourzgui I."/>
            <person name="Brown A."/>
            <person name="Cahill P."/>
            <person name="Channer S."/>
            <person name="Cheshatsang Y."/>
            <person name="Chuda L."/>
            <person name="Citroen M."/>
            <person name="Collymore A."/>
            <person name="Cooke P."/>
            <person name="Costello M."/>
            <person name="D'Aco K."/>
            <person name="Daza R."/>
            <person name="De Haan G."/>
            <person name="DeGray S."/>
            <person name="DeMaso C."/>
            <person name="Dhargay N."/>
            <person name="Dooley K."/>
            <person name="Dooley E."/>
            <person name="Doricent M."/>
            <person name="Dorje P."/>
            <person name="Dorjee K."/>
            <person name="Dupes A."/>
            <person name="Elong R."/>
            <person name="Falk J."/>
            <person name="Farina A."/>
            <person name="Faro S."/>
            <person name="Ferguson D."/>
            <person name="Fisher S."/>
            <person name="Foley C.D."/>
            <person name="Franke A."/>
            <person name="Friedrich D."/>
            <person name="Gadbois L."/>
            <person name="Gearin G."/>
            <person name="Gearin C.R."/>
            <person name="Giannoukos G."/>
            <person name="Goode T."/>
            <person name="Graham J."/>
            <person name="Grandbois E."/>
            <person name="Grewal S."/>
            <person name="Gyaltsen K."/>
            <person name="Hafez N."/>
            <person name="Hagos B."/>
            <person name="Hall J."/>
            <person name="Henson C."/>
            <person name="Hollinger A."/>
            <person name="Honan T."/>
            <person name="Huard M.D."/>
            <person name="Hughes L."/>
            <person name="Hurhula B."/>
            <person name="Husby M.E."/>
            <person name="Kamat A."/>
            <person name="Kanga B."/>
            <person name="Kashin S."/>
            <person name="Khazanovich D."/>
            <person name="Kisner P."/>
            <person name="Lance K."/>
            <person name="Lara M."/>
            <person name="Lee W."/>
            <person name="Lennon N."/>
            <person name="Letendre F."/>
            <person name="LeVine R."/>
            <person name="Lipovsky A."/>
            <person name="Liu X."/>
            <person name="Liu J."/>
            <person name="Liu S."/>
            <person name="Lokyitsang T."/>
            <person name="Lokyitsang Y."/>
            <person name="Lubonja R."/>
            <person name="Lui A."/>
            <person name="MacDonald P."/>
            <person name="Magnisalis V."/>
            <person name="Maru K."/>
            <person name="Matthews C."/>
            <person name="McCusker W."/>
            <person name="McDonough S."/>
            <person name="Mehta T."/>
            <person name="Meldrim J."/>
            <person name="Meneus L."/>
            <person name="Mihai O."/>
            <person name="Mihalev A."/>
            <person name="Mihova T."/>
            <person name="Mittelman R."/>
            <person name="Mlenga V."/>
            <person name="Montmayeur A."/>
            <person name="Mulrain L."/>
            <person name="Navidi A."/>
            <person name="Naylor J."/>
            <person name="Negash T."/>
            <person name="Nguyen T."/>
            <person name="Nguyen N."/>
            <person name="Nicol R."/>
            <person name="Norbu C."/>
            <person name="Norbu N."/>
            <person name="Novod N."/>
            <person name="O'Neill B."/>
            <person name="Osman S."/>
            <person name="Markiewicz E."/>
            <person name="Oyono O.L."/>
            <person name="Patti C."/>
            <person name="Phunkhang P."/>
            <person name="Pierre F."/>
            <person name="Priest M."/>
            <person name="Raghuraman S."/>
            <person name="Rege F."/>
            <person name="Reyes R."/>
            <person name="Rise C."/>
            <person name="Rogov P."/>
            <person name="Ross K."/>
            <person name="Ryan E."/>
            <person name="Settipalli S."/>
            <person name="Shea T."/>
            <person name="Sherpa N."/>
            <person name="Shi L."/>
            <person name="Shih D."/>
            <person name="Sparrow T."/>
            <person name="Spaulding J."/>
            <person name="Stalker J."/>
            <person name="Stange-Thomann N."/>
            <person name="Stavropoulos S."/>
            <person name="Stone C."/>
            <person name="Strader C."/>
            <person name="Tesfaye S."/>
            <person name="Thomson T."/>
            <person name="Thoulutsang Y."/>
            <person name="Thoulutsang D."/>
            <person name="Topham K."/>
            <person name="Topping I."/>
            <person name="Tsamla T."/>
            <person name="Vassiliev H."/>
            <person name="Vo A."/>
            <person name="Wangchuk T."/>
            <person name="Wangdi T."/>
            <person name="Weiand M."/>
            <person name="Wilkinson J."/>
            <person name="Wilson A."/>
            <person name="Yadav S."/>
            <person name="Young G."/>
            <person name="Yu Q."/>
            <person name="Zembek L."/>
            <person name="Zhong D."/>
            <person name="Zimmer A."/>
            <person name="Zwirko Z."/>
            <person name="Jaffe D.B."/>
            <person name="Alvarez P."/>
            <person name="Brockman W."/>
            <person name="Butler J."/>
            <person name="Chin C."/>
            <person name="Gnerre S."/>
            <person name="Grabherr M."/>
            <person name="Kleber M."/>
            <person name="Mauceli E."/>
            <person name="MacCallum I."/>
        </authorList>
    </citation>
    <scope>NUCLEOTIDE SEQUENCE [LARGE SCALE GENOMIC DNA]</scope>
    <source>
        <strain evidence="24">Tucson 15010-1051.87</strain>
    </source>
</reference>
<dbReference type="Pfam" id="PF23731">
    <property type="entry name" value="ARM_ECM29_C"/>
    <property type="match status" value="1"/>
</dbReference>
<dbReference type="Proteomes" id="UP000008792">
    <property type="component" value="Unassembled WGS sequence"/>
</dbReference>
<dbReference type="Pfam" id="PF13001">
    <property type="entry name" value="ECM29_N"/>
    <property type="match status" value="1"/>
</dbReference>
<comment type="similarity">
    <text evidence="6">Belongs to the cytochrome P450 family.</text>
</comment>
<evidence type="ECO:0000256" key="1">
    <source>
        <dbReference type="ARBA" id="ARBA00001971"/>
    </source>
</evidence>
<dbReference type="HOGENOM" id="CLU_000880_2_1_1"/>
<evidence type="ECO:0000256" key="13">
    <source>
        <dbReference type="ARBA" id="ARBA00022942"/>
    </source>
</evidence>
<dbReference type="STRING" id="7244.B4LJS2"/>
<evidence type="ECO:0000313" key="24">
    <source>
        <dbReference type="Proteomes" id="UP000008792"/>
    </source>
</evidence>
<evidence type="ECO:0000256" key="12">
    <source>
        <dbReference type="ARBA" id="ARBA00022848"/>
    </source>
</evidence>
<evidence type="ECO:0000256" key="9">
    <source>
        <dbReference type="ARBA" id="ARBA00022723"/>
    </source>
</evidence>
<name>B4LJS2_DROVI</name>
<evidence type="ECO:0008006" key="25">
    <source>
        <dbReference type="Google" id="ProtNLM"/>
    </source>
</evidence>
<evidence type="ECO:0000259" key="20">
    <source>
        <dbReference type="Pfam" id="PF13001"/>
    </source>
</evidence>
<dbReference type="EMBL" id="CH940648">
    <property type="protein sequence ID" value="EDW60581.2"/>
    <property type="molecule type" value="Genomic_DNA"/>
</dbReference>
<evidence type="ECO:0000256" key="2">
    <source>
        <dbReference type="ARBA" id="ARBA00003690"/>
    </source>
</evidence>
<dbReference type="GO" id="GO:0016705">
    <property type="term" value="F:oxidoreductase activity, acting on paired donors, with incorporation or reduction of molecular oxygen"/>
    <property type="evidence" value="ECO:0007669"/>
    <property type="project" value="InterPro"/>
</dbReference>
<keyword evidence="8 18" id="KW-0349">Heme</keyword>
<accession>B4LJS2</accession>
<comment type="subcellular location">
    <subcellularLocation>
        <location evidence="5">Cytoplasm</location>
    </subcellularLocation>
    <subcellularLocation>
        <location evidence="4">Endoplasmic reticulum membrane</location>
        <topology evidence="4">Peripheral membrane protein</topology>
    </subcellularLocation>
    <subcellularLocation>
        <location evidence="3">Microsome membrane</location>
        <topology evidence="3">Peripheral membrane protein</topology>
    </subcellularLocation>
</comment>
<sequence>METAGPAAEIELLERVLLRLGNADSDEKLETTVGKFLTPVIIKINSPHNLVRTKVVEVLTHIKRRVTSRSQVQIPVEALLDQYAAPDSTTFLKNFAIIFISMGFPRLPLAQQTALAAKVISCESKLENYQDKLFTLLLPILSEMKIPDDPAQRAELFKINDKPAISASFLSMLQDVLLLPYGITQEQEVPPGLSPYSFKRVIANNWRAEELEKIKKGIVRLLCASVFTDNEIFVLLVVASADTRFGVATPAIAELSKLCTMLDFTSPAVTSALYTLFIGNQHKQAERQTRPCCARVRQKLLQYLIKCRGKGINVGKGLQVIFDGLFGTNTNQKCKVLALQFVELVLRDGPREVVSKVSKVMLTGITKVIGRDSVEPNDVQNAAYSALAQHARSFPQDVSQDLKLVLGYFNNLATCAPDLHSSIREALVSMAPAFAWQTKTKSDAMEVDTDGDPSHVQLDGQQHLLLAMLLDNAESKIQIVQNVTSVFLTSCYPEFYAPARYLLLLIAGERNSLREHVTTYLYGTSKKDHVNYSMLSSIEHTGKHTSESISDFNQLSQEQRRVLLPSFHVMMSHVHDMANKRLKKSNACVVVGRTKLPYSLDVYEEMLDYLRLCLWYSAGIVAAPGDEKYTHELRKYITINYDEDESNALHQYLLFVQRGVEAKRTESSLLCLYDLLNAAPDLFAPKQLHLLEPLSNSLKDVSETMRINVAQVYGLLWAYGLAADKFDQEVGDCLTSLPQKTLEHKHGWLLVVGHTFNRKIEQLKQQNSSKDYANWPPFINAVKIIAKMLNEAQWLLVSAAVKCTSMIGKTVEIPNVQVEIVAESSTNNDDDDEEMAELASIENSTKFIIFSVIFKLLRSTSVRQKIREEAAKCLGYLAIGDGEHFTKRNLDKFLALAKVQKDAALNIAISEAIVNTLCGYDVNKGPPAETFQNQHCSDADFEQFLIALIRLVSEPNPQSRQAISVWLLAVVKHCSNRPAVLNKKQLLQFAFTELLSDDSEFVQDVSSRGLGLVYALSDSSSQTDLANSLLDQLIGGKRQVNQVSDDTELFAEGMLGKTPTGGNITTYKELCSLASDLNQPDMIYQFMQLANHNATWTSKLGAAFGLKTLSAESRQKMQPYLGKIIPRLYRYKYDPTPKIQNSMISIWDTIVSDSKEITEQYYWEILRELLDNLTCTEWRVRIACCLAVRDLLKRSNGLRLRTEEQLPTSSAGTSTSSCVNPRRVTPDSMEVDELPEPELRELWYQLFRVMDDIHEGTRMTAHGTAAFLGKLCVLAASSEHGKSGTAVAASILPFLLETGVGHKVADIRKVSIKTISDMIDSSGVLIAPHLATLIPCLLRATGELENTKLSYVSTRLGADNEAQEAVDSLRAEAAKSHHTMDAINKCVHFIDYPVLERMTPELLELMKTSVNLGTKIGCAHFVCLVSIRLGKEMTPLVGKYLGACFVGIKDRNVTVRKYNASAIGHLMGLAKEQSIKNLFTKLDELYMEQPNNRSIALTIQSINKRHHELLKDYMDCMLPLIFFAMHEEQNEENKTNIEQWKDLWNDISPGDAGIRLNLHVIIPKLESSLTDASWSRKAQAANAIQNIAKRLSGSLEMTDRVRLIKLLLSGLQGRTFEGKERLLQALAALCKNLDRQHEVCANIIEAAMREARKQEPVYRTMALAALGEILDVLEADRFEEVYNMIWYLLEKKELRTGDSDDEDEPGCSNANKDLSADERNKRAQTLNKLKEVVWETLGKSWPKHAIETQHRYQLFFAENCTSILSESTRPVQVSLLAALTKYVERLYIFDEAAKLPEMALERNNLEKKPKTEATPLQTREAIVQKICNDVLAAVTLAAGVPHTGLKKEALNIVLMLIKRLSLTRDQATLALLKQNFETNLPKFQRDSAPEVRCRIKDIEEKLAKLEHPNCGYYYLRQHYAYWTRRGVPELRPSLLLGNLGGLLSMRSSPADFIGELYNHPDAQDKPFVGIHVFHKPALLLRDPTLIKRIMVKDFPKFANRYSNSDYKGDPLGSQNLFFLKNPAWKEVRLKLSPFFTSNRLKHMFPLIDEVGCNLDAYLRQQPLHNERMRCFDLEAKELCALFTTDVIATVAYGVQANSFNHPNSEFRRHGRAVFKFSLKRAAEFTLVFFLPQLVPYFGFKVVPAESTEFLRKTINYVMAEREKSKQPRNDLIDLLIDFKRSTQQAQAEGNQFVFEGDILVAQAVIFFTAGFESSSSTMAFAMYELARHPEVQQRLRNEIKNALTASGGRVTQQLIESLEYMQMIIQEVLRMYPPLPFLDRECTSEDGYDLAPFHKFCVPKGMPIYIPAYALHMDPQYYPQPKQFQPERFSSSNRKLHTPYTYMPFGLGPHGCIGERYSFLQAKVGLVYVLRNHLVTTSERTLRRMKLDPKAIILQADGGINLRLVRDPLGV</sequence>
<evidence type="ECO:0000256" key="11">
    <source>
        <dbReference type="ARBA" id="ARBA00022824"/>
    </source>
</evidence>
<keyword evidence="24" id="KW-1185">Reference proteome</keyword>
<comment type="function">
    <text evidence="2">May be involved in the metabolism of insect hormones and in the breakdown of synthetic insecticides.</text>
</comment>
<dbReference type="FunCoup" id="B4LJS2">
    <property type="interactions" value="2115"/>
</dbReference>
<evidence type="ECO:0000256" key="17">
    <source>
        <dbReference type="ARBA" id="ARBA00023136"/>
    </source>
</evidence>
<feature type="region of interest" description="Disordered" evidence="19">
    <location>
        <begin position="1203"/>
        <end position="1230"/>
    </location>
</feature>
<dbReference type="GO" id="GO:0000502">
    <property type="term" value="C:proteasome complex"/>
    <property type="evidence" value="ECO:0007669"/>
    <property type="project" value="UniProtKB-KW"/>
</dbReference>
<evidence type="ECO:0000256" key="8">
    <source>
        <dbReference type="ARBA" id="ARBA00022617"/>
    </source>
</evidence>
<gene>
    <name evidence="23" type="primary">Dvir\GJ21556</name>
    <name evidence="23" type="ORF">Dvir_GJ21556</name>
</gene>
<dbReference type="InParanoid" id="B4LJS2"/>
<dbReference type="GO" id="GO:0036503">
    <property type="term" value="P:ERAD pathway"/>
    <property type="evidence" value="ECO:0007669"/>
    <property type="project" value="TreeGrafter"/>
</dbReference>
<keyword evidence="16" id="KW-0503">Monooxygenase</keyword>
<evidence type="ECO:0000256" key="5">
    <source>
        <dbReference type="ARBA" id="ARBA00004496"/>
    </source>
</evidence>
<evidence type="ECO:0000259" key="21">
    <source>
        <dbReference type="Pfam" id="PF23702"/>
    </source>
</evidence>
<dbReference type="PRINTS" id="PR00385">
    <property type="entry name" value="P450"/>
</dbReference>
<keyword evidence="15 18" id="KW-0408">Iron</keyword>
<dbReference type="InterPro" id="IPR036396">
    <property type="entry name" value="Cyt_P450_sf"/>
</dbReference>
<feature type="domain" description="Proteasome component Ecm29 N-terminal" evidence="20">
    <location>
        <begin position="13"/>
        <end position="505"/>
    </location>
</feature>
<evidence type="ECO:0000256" key="14">
    <source>
        <dbReference type="ARBA" id="ARBA00023002"/>
    </source>
</evidence>
<evidence type="ECO:0000256" key="16">
    <source>
        <dbReference type="ARBA" id="ARBA00023033"/>
    </source>
</evidence>
<dbReference type="GO" id="GO:0004497">
    <property type="term" value="F:monooxygenase activity"/>
    <property type="evidence" value="ECO:0007669"/>
    <property type="project" value="UniProtKB-KW"/>
</dbReference>
<evidence type="ECO:0000256" key="15">
    <source>
        <dbReference type="ARBA" id="ARBA00023004"/>
    </source>
</evidence>
<dbReference type="GO" id="GO:0005634">
    <property type="term" value="C:nucleus"/>
    <property type="evidence" value="ECO:0007669"/>
    <property type="project" value="TreeGrafter"/>
</dbReference>
<keyword evidence="13" id="KW-0647">Proteasome</keyword>
<dbReference type="InterPro" id="IPR001128">
    <property type="entry name" value="Cyt_P450"/>
</dbReference>
<dbReference type="FunFam" id="1.10.630.10:FF:000042">
    <property type="entry name" value="Cytochrome P450"/>
    <property type="match status" value="1"/>
</dbReference>
<comment type="cofactor">
    <cofactor evidence="1 18">
        <name>heme</name>
        <dbReference type="ChEBI" id="CHEBI:30413"/>
    </cofactor>
</comment>
<feature type="domain" description="Proteasome adapter and scaffold protein ECM29 HEAT-repeat" evidence="22">
    <location>
        <begin position="1326"/>
        <end position="1487"/>
    </location>
</feature>
<feature type="compositionally biased region" description="Polar residues" evidence="19">
    <location>
        <begin position="1205"/>
        <end position="1219"/>
    </location>
</feature>
<dbReference type="GO" id="GO:0060090">
    <property type="term" value="F:molecular adaptor activity"/>
    <property type="evidence" value="ECO:0007669"/>
    <property type="project" value="InterPro"/>
</dbReference>
<keyword evidence="10" id="KW-0677">Repeat</keyword>
<dbReference type="PANTHER" id="PTHR23346:SF19">
    <property type="entry name" value="PROTEASOME ADAPTER AND SCAFFOLD PROTEIN ECM29"/>
    <property type="match status" value="1"/>
</dbReference>
<dbReference type="PRINTS" id="PR00465">
    <property type="entry name" value="EP450IV"/>
</dbReference>
<dbReference type="GO" id="GO:0020037">
    <property type="term" value="F:heme binding"/>
    <property type="evidence" value="ECO:0007669"/>
    <property type="project" value="InterPro"/>
</dbReference>
<evidence type="ECO:0000256" key="18">
    <source>
        <dbReference type="PIRSR" id="PIRSR602403-1"/>
    </source>
</evidence>
<dbReference type="InterPro" id="IPR017972">
    <property type="entry name" value="Cyt_P450_CS"/>
</dbReference>
<evidence type="ECO:0000313" key="23">
    <source>
        <dbReference type="EMBL" id="EDW60581.2"/>
    </source>
</evidence>
<keyword evidence="14" id="KW-0560">Oxidoreductase</keyword>
<keyword evidence="12" id="KW-0492">Microsome</keyword>
<dbReference type="PROSITE" id="PS00086">
    <property type="entry name" value="CYTOCHROME_P450"/>
    <property type="match status" value="1"/>
</dbReference>
<dbReference type="GO" id="GO:0043248">
    <property type="term" value="P:proteasome assembly"/>
    <property type="evidence" value="ECO:0007669"/>
    <property type="project" value="InterPro"/>
</dbReference>
<keyword evidence="7" id="KW-0963">Cytoplasm</keyword>
<evidence type="ECO:0000256" key="4">
    <source>
        <dbReference type="ARBA" id="ARBA00004406"/>
    </source>
</evidence>
<evidence type="ECO:0000256" key="3">
    <source>
        <dbReference type="ARBA" id="ARBA00004174"/>
    </source>
</evidence>
<dbReference type="InterPro" id="IPR055444">
    <property type="entry name" value="ARM_ECM29"/>
</dbReference>
<evidence type="ECO:0000256" key="19">
    <source>
        <dbReference type="SAM" id="MobiDB-lite"/>
    </source>
</evidence>
<dbReference type="Gene3D" id="1.10.630.10">
    <property type="entry name" value="Cytochrome P450"/>
    <property type="match status" value="1"/>
</dbReference>
<dbReference type="InterPro" id="IPR055443">
    <property type="entry name" value="HEAT_ECM29"/>
</dbReference>
<dbReference type="GO" id="GO:0005506">
    <property type="term" value="F:iron ion binding"/>
    <property type="evidence" value="ECO:0007669"/>
    <property type="project" value="InterPro"/>
</dbReference>
<dbReference type="InterPro" id="IPR002403">
    <property type="entry name" value="Cyt_P450_E_grp-IV"/>
</dbReference>
<evidence type="ECO:0000259" key="22">
    <source>
        <dbReference type="Pfam" id="PF24492"/>
    </source>
</evidence>
<feature type="domain" description="ECM29 ARM-like repeats" evidence="21">
    <location>
        <begin position="624"/>
        <end position="801"/>
    </location>
</feature>
<evidence type="ECO:0000256" key="6">
    <source>
        <dbReference type="ARBA" id="ARBA00010617"/>
    </source>
</evidence>
<evidence type="ECO:0000256" key="10">
    <source>
        <dbReference type="ARBA" id="ARBA00022737"/>
    </source>
</evidence>
<dbReference type="SUPFAM" id="SSF48264">
    <property type="entry name" value="Cytochrome P450"/>
    <property type="match status" value="1"/>
</dbReference>
<dbReference type="InterPro" id="IPR011989">
    <property type="entry name" value="ARM-like"/>
</dbReference>
<dbReference type="PANTHER" id="PTHR23346">
    <property type="entry name" value="TRANSLATIONAL ACTIVATOR GCN1-RELATED"/>
    <property type="match status" value="1"/>
</dbReference>
<dbReference type="Pfam" id="PF23702">
    <property type="entry name" value="ARM_ECM29"/>
    <property type="match status" value="1"/>
</dbReference>
<dbReference type="OrthoDB" id="2789670at2759"/>
<dbReference type="InterPro" id="IPR016024">
    <property type="entry name" value="ARM-type_fold"/>
</dbReference>
<dbReference type="Pfam" id="PF00067">
    <property type="entry name" value="p450"/>
    <property type="match status" value="1"/>
</dbReference>
<dbReference type="CDD" id="cd11056">
    <property type="entry name" value="CYP6-like"/>
    <property type="match status" value="1"/>
</dbReference>
<dbReference type="Gene3D" id="1.25.10.10">
    <property type="entry name" value="Leucine-rich Repeat Variant"/>
    <property type="match status" value="3"/>
</dbReference>
<evidence type="ECO:0000256" key="7">
    <source>
        <dbReference type="ARBA" id="ARBA00022490"/>
    </source>
</evidence>
<keyword evidence="17" id="KW-0472">Membrane</keyword>
<dbReference type="Pfam" id="PF24492">
    <property type="entry name" value="HEAT_ECM29"/>
    <property type="match status" value="1"/>
</dbReference>
<dbReference type="SUPFAM" id="SSF48371">
    <property type="entry name" value="ARM repeat"/>
    <property type="match status" value="2"/>
</dbReference>